<protein>
    <submittedName>
        <fullName evidence="1">Uncharacterized protein</fullName>
    </submittedName>
</protein>
<dbReference type="EMBL" id="CM043793">
    <property type="protein sequence ID" value="KAI4820752.1"/>
    <property type="molecule type" value="Genomic_DNA"/>
</dbReference>
<proteinExistence type="predicted"/>
<reference evidence="1" key="1">
    <citation type="submission" date="2022-05" db="EMBL/GenBank/DDBJ databases">
        <title>Chromosome-level genome of Chaenocephalus aceratus.</title>
        <authorList>
            <person name="Park H."/>
        </authorList>
    </citation>
    <scope>NUCLEOTIDE SEQUENCE</scope>
    <source>
        <strain evidence="1">KU_202001</strain>
    </source>
</reference>
<evidence type="ECO:0000313" key="2">
    <source>
        <dbReference type="Proteomes" id="UP001057452"/>
    </source>
</evidence>
<dbReference type="Proteomes" id="UP001057452">
    <property type="component" value="Chromosome 9"/>
</dbReference>
<comment type="caution">
    <text evidence="1">The sequence shown here is derived from an EMBL/GenBank/DDBJ whole genome shotgun (WGS) entry which is preliminary data.</text>
</comment>
<evidence type="ECO:0000313" key="1">
    <source>
        <dbReference type="EMBL" id="KAI4820752.1"/>
    </source>
</evidence>
<sequence>MVLDYGTHVITSVDTGATLVQEDLSSSYVSDNLSEGSSVKAQTGLNFFDKLKFYISSQNTQQSSVHFKFISPIFSTLLSQAMVAAYLSILASLCRRGRNVPGTTWLLLIGLDSPCTFINTNTFPDLPQPTVGKVAIAVSQAVERYYKVNTRPGCVDVT</sequence>
<accession>A0ACB9X2V1</accession>
<name>A0ACB9X2V1_CHAAC</name>
<organism evidence="1 2">
    <name type="scientific">Chaenocephalus aceratus</name>
    <name type="common">Blackfin icefish</name>
    <name type="synonym">Chaenichthys aceratus</name>
    <dbReference type="NCBI Taxonomy" id="36190"/>
    <lineage>
        <taxon>Eukaryota</taxon>
        <taxon>Metazoa</taxon>
        <taxon>Chordata</taxon>
        <taxon>Craniata</taxon>
        <taxon>Vertebrata</taxon>
        <taxon>Euteleostomi</taxon>
        <taxon>Actinopterygii</taxon>
        <taxon>Neopterygii</taxon>
        <taxon>Teleostei</taxon>
        <taxon>Neoteleostei</taxon>
        <taxon>Acanthomorphata</taxon>
        <taxon>Eupercaria</taxon>
        <taxon>Perciformes</taxon>
        <taxon>Notothenioidei</taxon>
        <taxon>Channichthyidae</taxon>
        <taxon>Chaenocephalus</taxon>
    </lineage>
</organism>
<gene>
    <name evidence="1" type="ORF">KUCAC02_028721</name>
</gene>
<keyword evidence="2" id="KW-1185">Reference proteome</keyword>